<evidence type="ECO:0000313" key="3">
    <source>
        <dbReference type="RefSeq" id="XP_018012908.1"/>
    </source>
</evidence>
<evidence type="ECO:0000313" key="4">
    <source>
        <dbReference type="RefSeq" id="XP_047739911.1"/>
    </source>
</evidence>
<dbReference type="RefSeq" id="XP_047739911.1">
    <property type="nucleotide sequence ID" value="XM_047883955.1"/>
</dbReference>
<feature type="region of interest" description="Disordered" evidence="1">
    <location>
        <begin position="999"/>
        <end position="1018"/>
    </location>
</feature>
<dbReference type="GeneID" id="108669976"/>
<keyword evidence="2" id="KW-1185">Reference proteome</keyword>
<evidence type="ECO:0000313" key="2">
    <source>
        <dbReference type="Proteomes" id="UP000694843"/>
    </source>
</evidence>
<sequence length="1441" mass="156512">MISSDSEDEIFFGPVVTEKELRKIQQLEERKAQLLDPATFHSQDESIPDAGEAASEEEKATNKEATSVADQIHLKTPQSTSCTIVEHGSPSSQDYACQTSRASCSVTECFEPVLLRPDSDDLASSFIPIPDFTDVQETLVRSSDLGGVSPGIQPMVHLLDESKCNEGSSLKSNQSSMCEEPVLIESHAISSDVMETDSGNSATTSVIVNLEDSKRYSSEATLAVESDGGQINSSGYFGCGETSDDSHTVASHSFVYSACGSDNIITNLTSNVAETNDNKCVMNSTGQSFEEMNPPSHTPGMNIPDASCLGSSDNEPMEIAVHDKEEHRPDVPSNAGSSIASNNLHALAGAACDYSYLSDRFSIISIDENDIQDLSTHLDCIEEGAESKISNDNNRDVCVEKEPVDMNQPKLEAEVDSFGEPSAQYDSSFNEKVDISIDLSNENVPSDCADLCSVTPPSMIMHRKLACGAATPLTPSELITPPPKYDIYYNDPIELCSNIKSSPSEDNCSTQTNGLEESEKSDHCTRGKSCSDSLSENSSLCLLADVAIADQERKTLQSGESDVGDSCQALNDLKTGMQEEIACNTNKFSTDDNLLSLPSPTKRNSHITTASQPNVPAFICRNMTTTPVKMQPCSPAREKFLTFARELKEGTISDTSPFKAIIASVPTRSPVRNINKELGLMQESASSKALQSNALRNRFQDIDLTSGVQVQNIPADTKVENKILDEAVGIVDLKKDADSVIRSLGEHNSVPRQSFFSALEVIDVHKPDIYGTFLTDSEGNSETQYEPEVDLVEQNHSEVQNSSHVDNLDLLEALETARESDEDESFNDQNYDASHDLNDVMMQFNDTLERMDYLLKASQEYNEGLQKQEEQQVVEDLVREPPKSCSTIPEEKEDGRSITATSSHHDGTVNKTVSDVGSYNSSSSEVAPANLAIHEVSGGEDVKEIAVGTDLRNEIKLEDESTILGCKKHSLASIASNCSFTPMFDSTHTSCIPRPVIPNELPSGEAGKSVRTSTNSTLGGKQNRIVEHAIGSSTENSKLHSSCVNRKDLVIKTPRKSLEKPSSKCHSVKVTPAKPPRSAPINLEVKPIAIVSPSLMNDSTSKKHPLPESNRQKDDVESRTPRPALRSPMAAPKSAPTDSATCLLSRRVMSSNNPCKSPKNTSSSSNLSRHPSSHALETGIFRTPVRTVPVYKNVNQTHSLPPKKIPQNSRRPFTQSSLQTTNPQVLKFSHSSAASSAKPVSLASTPNRTAPKTPRFATPQGPVARSLAKNPPPLLYTNVRPKYCLSPTRLHEPRNEPSSASQNAASPVDLDDSIRERNQKIDRIQKALDQLTSKQSPLSAHNSAPPRPAAPAVLKTPLPFVRYTNAPALQLNNKENAAPKRPCCQGKPQELSHNDPHMQVLRHTGHVMVAKGSSEDDSLMEVSVHERRSIAYAGIFGSKNQ</sequence>
<name>A0A8B7NGZ9_HYAAZ</name>
<feature type="compositionally biased region" description="Polar residues" evidence="1">
    <location>
        <begin position="1296"/>
        <end position="1305"/>
    </location>
</feature>
<feature type="region of interest" description="Disordered" evidence="1">
    <location>
        <begin position="1330"/>
        <end position="1351"/>
    </location>
</feature>
<proteinExistence type="predicted"/>
<reference evidence="3 4" key="1">
    <citation type="submission" date="2025-04" db="UniProtKB">
        <authorList>
            <consortium name="RefSeq"/>
        </authorList>
    </citation>
    <scope>IDENTIFICATION</scope>
    <source>
        <tissue evidence="3 4">Whole organism</tissue>
    </source>
</reference>
<organism evidence="2 3">
    <name type="scientific">Hyalella azteca</name>
    <name type="common">Amphipod</name>
    <dbReference type="NCBI Taxonomy" id="294128"/>
    <lineage>
        <taxon>Eukaryota</taxon>
        <taxon>Metazoa</taxon>
        <taxon>Ecdysozoa</taxon>
        <taxon>Arthropoda</taxon>
        <taxon>Crustacea</taxon>
        <taxon>Multicrustacea</taxon>
        <taxon>Malacostraca</taxon>
        <taxon>Eumalacostraca</taxon>
        <taxon>Peracarida</taxon>
        <taxon>Amphipoda</taxon>
        <taxon>Senticaudata</taxon>
        <taxon>Talitrida</taxon>
        <taxon>Talitroidea</taxon>
        <taxon>Hyalellidae</taxon>
        <taxon>Hyalella</taxon>
    </lineage>
</organism>
<gene>
    <name evidence="3 4" type="primary">LOC108669976</name>
</gene>
<feature type="compositionally biased region" description="Polar residues" evidence="1">
    <location>
        <begin position="1330"/>
        <end position="1342"/>
    </location>
</feature>
<dbReference type="RefSeq" id="XP_018012908.1">
    <property type="nucleotide sequence ID" value="XM_018157419.2"/>
</dbReference>
<feature type="region of interest" description="Disordered" evidence="1">
    <location>
        <begin position="1194"/>
        <end position="1311"/>
    </location>
</feature>
<feature type="compositionally biased region" description="Polar residues" evidence="1">
    <location>
        <begin position="1206"/>
        <end position="1224"/>
    </location>
</feature>
<accession>A0A8B7NGZ9</accession>
<feature type="region of interest" description="Disordered" evidence="1">
    <location>
        <begin position="1094"/>
        <end position="1179"/>
    </location>
</feature>
<feature type="region of interest" description="Disordered" evidence="1">
    <location>
        <begin position="33"/>
        <end position="72"/>
    </location>
</feature>
<dbReference type="KEGG" id="hazt:108669976"/>
<feature type="region of interest" description="Disordered" evidence="1">
    <location>
        <begin position="1054"/>
        <end position="1081"/>
    </location>
</feature>
<feature type="compositionally biased region" description="Polar residues" evidence="1">
    <location>
        <begin position="502"/>
        <end position="515"/>
    </location>
</feature>
<protein>
    <submittedName>
        <fullName evidence="3 4">Uncharacterized protein LOC108669976</fullName>
    </submittedName>
</protein>
<feature type="region of interest" description="Disordered" evidence="1">
    <location>
        <begin position="878"/>
        <end position="910"/>
    </location>
</feature>
<feature type="compositionally biased region" description="Low complexity" evidence="1">
    <location>
        <begin position="1150"/>
        <end position="1170"/>
    </location>
</feature>
<dbReference type="Proteomes" id="UP000694843">
    <property type="component" value="Unplaced"/>
</dbReference>
<feature type="compositionally biased region" description="Low complexity" evidence="1">
    <location>
        <begin position="1229"/>
        <end position="1244"/>
    </location>
</feature>
<evidence type="ECO:0000256" key="1">
    <source>
        <dbReference type="SAM" id="MobiDB-lite"/>
    </source>
</evidence>
<feature type="region of interest" description="Disordered" evidence="1">
    <location>
        <begin position="502"/>
        <end position="522"/>
    </location>
</feature>
<feature type="compositionally biased region" description="Basic and acidic residues" evidence="1">
    <location>
        <begin position="1110"/>
        <end position="1120"/>
    </location>
</feature>